<dbReference type="AlphaFoldDB" id="A0A480AMA1"/>
<protein>
    <submittedName>
        <fullName evidence="1">Uncharacterized protein</fullName>
    </submittedName>
</protein>
<keyword evidence="2" id="KW-1185">Reference proteome</keyword>
<proteinExistence type="predicted"/>
<dbReference type="RefSeq" id="WP_265575315.1">
    <property type="nucleotide sequence ID" value="NZ_BJCL01000001.1"/>
</dbReference>
<evidence type="ECO:0000313" key="1">
    <source>
        <dbReference type="EMBL" id="GCL61152.1"/>
    </source>
</evidence>
<sequence length="41" mass="4412">MKPAVRLAAWAGVLAALALVFSAYLSPHLVVDLANRVWACF</sequence>
<reference evidence="2" key="1">
    <citation type="submission" date="2019-03" db="EMBL/GenBank/DDBJ databases">
        <title>Aquabacterium pictum sp.nov., the first bacteriochlorophyll a-containing freshwater bacterium in the genus Aquabacterium of the class Betaproteobacteria.</title>
        <authorList>
            <person name="Hirose S."/>
            <person name="Tank M."/>
            <person name="Hara E."/>
            <person name="Tamaki H."/>
            <person name="Takaichi S."/>
            <person name="Haruta S."/>
            <person name="Hanada S."/>
        </authorList>
    </citation>
    <scope>NUCLEOTIDE SEQUENCE [LARGE SCALE GENOMIC DNA]</scope>
    <source>
        <strain evidence="2">W35</strain>
    </source>
</reference>
<evidence type="ECO:0000313" key="2">
    <source>
        <dbReference type="Proteomes" id="UP000301751"/>
    </source>
</evidence>
<dbReference type="Proteomes" id="UP000301751">
    <property type="component" value="Unassembled WGS sequence"/>
</dbReference>
<name>A0A480AMA1_9BURK</name>
<dbReference type="EMBL" id="BJCL01000001">
    <property type="protein sequence ID" value="GCL61152.1"/>
    <property type="molecule type" value="Genomic_DNA"/>
</dbReference>
<comment type="caution">
    <text evidence="1">The sequence shown here is derived from an EMBL/GenBank/DDBJ whole genome shotgun (WGS) entry which is preliminary data.</text>
</comment>
<gene>
    <name evidence="1" type="ORF">AQPW35_02330</name>
</gene>
<accession>A0A480AMA1</accession>
<organism evidence="1 2">
    <name type="scientific">Pseudaquabacterium pictum</name>
    <dbReference type="NCBI Taxonomy" id="2315236"/>
    <lineage>
        <taxon>Bacteria</taxon>
        <taxon>Pseudomonadati</taxon>
        <taxon>Pseudomonadota</taxon>
        <taxon>Betaproteobacteria</taxon>
        <taxon>Burkholderiales</taxon>
        <taxon>Sphaerotilaceae</taxon>
        <taxon>Pseudaquabacterium</taxon>
    </lineage>
</organism>